<accession>A0A8T7LUA5</accession>
<dbReference type="GO" id="GO:0005975">
    <property type="term" value="P:carbohydrate metabolic process"/>
    <property type="evidence" value="ECO:0007669"/>
    <property type="project" value="InterPro"/>
</dbReference>
<dbReference type="SUPFAM" id="SSF51445">
    <property type="entry name" value="(Trans)glycosidases"/>
    <property type="match status" value="1"/>
</dbReference>
<dbReference type="Proteomes" id="UP000521676">
    <property type="component" value="Unassembled WGS sequence"/>
</dbReference>
<sequence length="624" mass="71420">MINFKEISVSVQADADDNPVATFGLYLPGIRPDEQYQVIVRIIHKEDRFTPDIPPRDVALQWVPGSPLDLWQATVNLTENLKLPPTPPAMTHFGEPGRYLYRYQLRKAGQVVVEWFTDPFALSTDVGELGAFDFPDISDSFAWGDKDFKVPEIDDLVVYELQVEEFNVTFDGVIERIAYLKSLGVNTLELMPVTSPKLDFDWGYGPLHYFAPNERCGGVQGLKRLVNACHLNGIAVILDVVYQHVAPEFAYKQLYQATGKESPMIGQDGDYGPKADFTKPFTLQYFLAANYHWLREYHIDGFRYDNVAGFYNNNPLKDYGTLVYQTYLLSQSFERFQGTGNYSRVIQCAEDLYNPRGIIHDTYSNSTWQDGLLNKVADMAKFNYVDADFAHLLDTRFSGYPDINTIPMAVAPFQYLESHDHDRLIASVGLEPSNVQGDVRFGDRSKFYKLQPYAIALYTCQGIPMLWQGQEIAENYTLPGAGNARIGFKREVHWEHFYDVAGRSLIRLYRILGTLRRDCRALRSRESYYYFSDSRPSDGVIAYHRHAPANGQELEQVAMVFLNFSDFDRELEVPFPLVGIYREMIDDRQRLSDGNPPNEIQVQAVGERKKVIVPSNYGYIFIMK</sequence>
<evidence type="ECO:0000313" key="3">
    <source>
        <dbReference type="EMBL" id="WJW66319.1"/>
    </source>
</evidence>
<name>A0A8T7LUA5_9CHLR</name>
<evidence type="ECO:0000259" key="1">
    <source>
        <dbReference type="SMART" id="SM00642"/>
    </source>
</evidence>
<dbReference type="AlphaFoldDB" id="A0A8T7LUA5"/>
<dbReference type="PANTHER" id="PTHR43002">
    <property type="entry name" value="GLYCOGEN DEBRANCHING ENZYME"/>
    <property type="match status" value="1"/>
</dbReference>
<protein>
    <submittedName>
        <fullName evidence="3">Alpha-amylase family glycosyl hydrolase</fullName>
    </submittedName>
</protein>
<reference evidence="2 4" key="1">
    <citation type="submission" date="2020-06" db="EMBL/GenBank/DDBJ databases">
        <title>Anoxygenic phototrophic Chloroflexota member uses a Type I reaction center.</title>
        <authorList>
            <person name="Tsuji J.M."/>
            <person name="Shaw N.A."/>
            <person name="Nagashima S."/>
            <person name="Venkiteswaran J."/>
            <person name="Schiff S.L."/>
            <person name="Hanada S."/>
            <person name="Tank M."/>
            <person name="Neufeld J.D."/>
        </authorList>
    </citation>
    <scope>NUCLEOTIDE SEQUENCE [LARGE SCALE GENOMIC DNA]</scope>
    <source>
        <strain evidence="2">L227-S17</strain>
    </source>
</reference>
<dbReference type="Pfam" id="PF00128">
    <property type="entry name" value="Alpha-amylase"/>
    <property type="match status" value="1"/>
</dbReference>
<dbReference type="InterPro" id="IPR006047">
    <property type="entry name" value="GH13_cat_dom"/>
</dbReference>
<keyword evidence="3" id="KW-0378">Hydrolase</keyword>
<dbReference type="EMBL" id="JACATZ010000001">
    <property type="protein sequence ID" value="NWJ44427.1"/>
    <property type="molecule type" value="Genomic_DNA"/>
</dbReference>
<dbReference type="EMBL" id="CP128399">
    <property type="protein sequence ID" value="WJW66319.1"/>
    <property type="molecule type" value="Genomic_DNA"/>
</dbReference>
<dbReference type="RefSeq" id="WP_341468202.1">
    <property type="nucleotide sequence ID" value="NZ_CP128399.1"/>
</dbReference>
<dbReference type="Gene3D" id="3.20.20.80">
    <property type="entry name" value="Glycosidases"/>
    <property type="match status" value="1"/>
</dbReference>
<reference evidence="3" key="2">
    <citation type="journal article" date="2024" name="Nature">
        <title>Anoxygenic phototroph of the Chloroflexota uses a type I reaction centre.</title>
        <authorList>
            <person name="Tsuji J.M."/>
            <person name="Shaw N.A."/>
            <person name="Nagashima S."/>
            <person name="Venkiteswaran J.J."/>
            <person name="Schiff S.L."/>
            <person name="Watanabe T."/>
            <person name="Fukui M."/>
            <person name="Hanada S."/>
            <person name="Tank M."/>
            <person name="Neufeld J.D."/>
        </authorList>
    </citation>
    <scope>NUCLEOTIDE SEQUENCE</scope>
    <source>
        <strain evidence="3">L227-S17</strain>
    </source>
</reference>
<keyword evidence="5" id="KW-1185">Reference proteome</keyword>
<dbReference type="InterPro" id="IPR017853">
    <property type="entry name" value="GH"/>
</dbReference>
<dbReference type="GO" id="GO:0016787">
    <property type="term" value="F:hydrolase activity"/>
    <property type="evidence" value="ECO:0007669"/>
    <property type="project" value="UniProtKB-KW"/>
</dbReference>
<dbReference type="SMART" id="SM00642">
    <property type="entry name" value="Aamy"/>
    <property type="match status" value="1"/>
</dbReference>
<feature type="domain" description="Glycosyl hydrolase family 13 catalytic" evidence="1">
    <location>
        <begin position="137"/>
        <end position="489"/>
    </location>
</feature>
<gene>
    <name evidence="2" type="ORF">HXX08_00970</name>
    <name evidence="3" type="ORF">OZ401_002113</name>
</gene>
<evidence type="ECO:0000313" key="5">
    <source>
        <dbReference type="Proteomes" id="UP001431572"/>
    </source>
</evidence>
<proteinExistence type="predicted"/>
<evidence type="ECO:0000313" key="4">
    <source>
        <dbReference type="Proteomes" id="UP000521676"/>
    </source>
</evidence>
<evidence type="ECO:0000313" key="2">
    <source>
        <dbReference type="EMBL" id="NWJ44427.1"/>
    </source>
</evidence>
<organism evidence="2 4">
    <name type="scientific">Candidatus Chlorohelix allophototropha</name>
    <dbReference type="NCBI Taxonomy" id="3003348"/>
    <lineage>
        <taxon>Bacteria</taxon>
        <taxon>Bacillati</taxon>
        <taxon>Chloroflexota</taxon>
        <taxon>Chloroflexia</taxon>
        <taxon>Candidatus Chloroheliales</taxon>
        <taxon>Candidatus Chloroheliaceae</taxon>
        <taxon>Candidatus Chlorohelix</taxon>
    </lineage>
</organism>
<dbReference type="Proteomes" id="UP001431572">
    <property type="component" value="Chromosome 1"/>
</dbReference>